<gene>
    <name evidence="2" type="ORF">BDQ94DRAFT_135188</name>
</gene>
<evidence type="ECO:0000313" key="3">
    <source>
        <dbReference type="Proteomes" id="UP000253729"/>
    </source>
</evidence>
<name>A0A3F3QG04_9EURO</name>
<protein>
    <recommendedName>
        <fullName evidence="4">Secreted protein</fullName>
    </recommendedName>
</protein>
<dbReference type="RefSeq" id="XP_026630891.1">
    <property type="nucleotide sequence ID" value="XM_026764615.1"/>
</dbReference>
<keyword evidence="3" id="KW-1185">Reference proteome</keyword>
<reference evidence="2 3" key="1">
    <citation type="submission" date="2018-07" db="EMBL/GenBank/DDBJ databases">
        <title>The genomes of Aspergillus section Nigri reveals drivers in fungal speciation.</title>
        <authorList>
            <consortium name="DOE Joint Genome Institute"/>
            <person name="Vesth T.C."/>
            <person name="Nybo J."/>
            <person name="Theobald S."/>
            <person name="Brandl J."/>
            <person name="Frisvad J.C."/>
            <person name="Nielsen K.F."/>
            <person name="Lyhne E.K."/>
            <person name="Kogle M.E."/>
            <person name="Kuo A."/>
            <person name="Riley R."/>
            <person name="Clum A."/>
            <person name="Nolan M."/>
            <person name="Lipzen A."/>
            <person name="Salamov A."/>
            <person name="Henrissat B."/>
            <person name="Wiebenga A."/>
            <person name="De vries R.P."/>
            <person name="Grigoriev I.V."/>
            <person name="Mortensen U.H."/>
            <person name="Andersen M.R."/>
            <person name="Baker S.E."/>
        </authorList>
    </citation>
    <scope>NUCLEOTIDE SEQUENCE [LARGE SCALE GENOMIC DNA]</scope>
    <source>
        <strain evidence="2 3">CBS 139.54b</strain>
    </source>
</reference>
<accession>A0A3F3QG04</accession>
<evidence type="ECO:0008006" key="4">
    <source>
        <dbReference type="Google" id="ProtNLM"/>
    </source>
</evidence>
<proteinExistence type="predicted"/>
<evidence type="ECO:0000313" key="2">
    <source>
        <dbReference type="EMBL" id="RDH37869.1"/>
    </source>
</evidence>
<organism evidence="2 3">
    <name type="scientific">Aspergillus welwitschiae</name>
    <dbReference type="NCBI Taxonomy" id="1341132"/>
    <lineage>
        <taxon>Eukaryota</taxon>
        <taxon>Fungi</taxon>
        <taxon>Dikarya</taxon>
        <taxon>Ascomycota</taxon>
        <taxon>Pezizomycotina</taxon>
        <taxon>Eurotiomycetes</taxon>
        <taxon>Eurotiomycetidae</taxon>
        <taxon>Eurotiales</taxon>
        <taxon>Aspergillaceae</taxon>
        <taxon>Aspergillus</taxon>
        <taxon>Aspergillus subgen. Circumdati</taxon>
    </lineage>
</organism>
<sequence length="106" mass="11822">MIPTWWLSIVALGPWIAICGLSRSYTEAIGGDLMVDKRKHTYIPHHPHPFAGNKKEALRLTSGSRIADRSCSTVRGGWIAIQEPKRSPECHLSQPHGGKELHSCHF</sequence>
<dbReference type="GeneID" id="38132971"/>
<feature type="chain" id="PRO_5017604596" description="Secreted protein" evidence="1">
    <location>
        <begin position="29"/>
        <end position="106"/>
    </location>
</feature>
<dbReference type="AlphaFoldDB" id="A0A3F3QG04"/>
<dbReference type="EMBL" id="KZ852034">
    <property type="protein sequence ID" value="RDH37869.1"/>
    <property type="molecule type" value="Genomic_DNA"/>
</dbReference>
<feature type="signal peptide" evidence="1">
    <location>
        <begin position="1"/>
        <end position="28"/>
    </location>
</feature>
<keyword evidence="1" id="KW-0732">Signal</keyword>
<dbReference type="Proteomes" id="UP000253729">
    <property type="component" value="Unassembled WGS sequence"/>
</dbReference>
<evidence type="ECO:0000256" key="1">
    <source>
        <dbReference type="SAM" id="SignalP"/>
    </source>
</evidence>